<keyword evidence="1" id="KW-0472">Membrane</keyword>
<name>A0AAU9IH43_9CILI</name>
<sequence length="96" mass="11578">MWKFWDRPLILITKSWGLSINFYQNLLTIFICSMGFCKFLALLINIWSTKEEIEQSNLALKHKRNPRSGIKKFLYKPYFIKSWQNQKVNCHKKFSS</sequence>
<keyword evidence="1" id="KW-0812">Transmembrane</keyword>
<gene>
    <name evidence="2" type="ORF">BSTOLATCC_MIC8681</name>
</gene>
<evidence type="ECO:0000256" key="1">
    <source>
        <dbReference type="SAM" id="Phobius"/>
    </source>
</evidence>
<organism evidence="2 3">
    <name type="scientific">Blepharisma stoltei</name>
    <dbReference type="NCBI Taxonomy" id="1481888"/>
    <lineage>
        <taxon>Eukaryota</taxon>
        <taxon>Sar</taxon>
        <taxon>Alveolata</taxon>
        <taxon>Ciliophora</taxon>
        <taxon>Postciliodesmatophora</taxon>
        <taxon>Heterotrichea</taxon>
        <taxon>Heterotrichida</taxon>
        <taxon>Blepharismidae</taxon>
        <taxon>Blepharisma</taxon>
    </lineage>
</organism>
<comment type="caution">
    <text evidence="2">The sequence shown here is derived from an EMBL/GenBank/DDBJ whole genome shotgun (WGS) entry which is preliminary data.</text>
</comment>
<keyword evidence="1" id="KW-1133">Transmembrane helix</keyword>
<dbReference type="Proteomes" id="UP001162131">
    <property type="component" value="Unassembled WGS sequence"/>
</dbReference>
<evidence type="ECO:0000313" key="3">
    <source>
        <dbReference type="Proteomes" id="UP001162131"/>
    </source>
</evidence>
<keyword evidence="3" id="KW-1185">Reference proteome</keyword>
<dbReference type="AlphaFoldDB" id="A0AAU9IH43"/>
<dbReference type="EMBL" id="CAJZBQ010000010">
    <property type="protein sequence ID" value="CAG9313412.1"/>
    <property type="molecule type" value="Genomic_DNA"/>
</dbReference>
<feature type="transmembrane region" description="Helical" evidence="1">
    <location>
        <begin position="26"/>
        <end position="47"/>
    </location>
</feature>
<reference evidence="2" key="1">
    <citation type="submission" date="2021-09" db="EMBL/GenBank/DDBJ databases">
        <authorList>
            <consortium name="AG Swart"/>
            <person name="Singh M."/>
            <person name="Singh A."/>
            <person name="Seah K."/>
            <person name="Emmerich C."/>
        </authorList>
    </citation>
    <scope>NUCLEOTIDE SEQUENCE</scope>
    <source>
        <strain evidence="2">ATCC30299</strain>
    </source>
</reference>
<accession>A0AAU9IH43</accession>
<evidence type="ECO:0000313" key="2">
    <source>
        <dbReference type="EMBL" id="CAG9313412.1"/>
    </source>
</evidence>
<protein>
    <submittedName>
        <fullName evidence="2">Uncharacterized protein</fullName>
    </submittedName>
</protein>
<proteinExistence type="predicted"/>